<dbReference type="PANTHER" id="PTHR31674">
    <property type="entry name" value="B3 DOMAIN-CONTAINING PROTEIN REM-LIKE 3-RELATED"/>
    <property type="match status" value="1"/>
</dbReference>
<gene>
    <name evidence="8" type="ORF">ERUC_LOCUS12244</name>
</gene>
<evidence type="ECO:0000256" key="1">
    <source>
        <dbReference type="ARBA" id="ARBA00004123"/>
    </source>
</evidence>
<evidence type="ECO:0000256" key="6">
    <source>
        <dbReference type="SAM" id="MobiDB-lite"/>
    </source>
</evidence>
<keyword evidence="5" id="KW-0539">Nucleus</keyword>
<dbReference type="InterPro" id="IPR015300">
    <property type="entry name" value="DNA-bd_pseudobarrel_sf"/>
</dbReference>
<dbReference type="Gene3D" id="2.40.330.10">
    <property type="entry name" value="DNA-binding pseudobarrel domain"/>
    <property type="match status" value="2"/>
</dbReference>
<keyword evidence="3" id="KW-0238">DNA-binding</keyword>
<dbReference type="InterPro" id="IPR039218">
    <property type="entry name" value="REM_fam"/>
</dbReference>
<dbReference type="InterPro" id="IPR003340">
    <property type="entry name" value="B3_DNA-bd"/>
</dbReference>
<evidence type="ECO:0000256" key="4">
    <source>
        <dbReference type="ARBA" id="ARBA00023163"/>
    </source>
</evidence>
<dbReference type="SMART" id="SM01019">
    <property type="entry name" value="B3"/>
    <property type="match status" value="2"/>
</dbReference>
<dbReference type="AlphaFoldDB" id="A0ABC8JM13"/>
<evidence type="ECO:0000256" key="2">
    <source>
        <dbReference type="ARBA" id="ARBA00023015"/>
    </source>
</evidence>
<dbReference type="GO" id="GO:0003677">
    <property type="term" value="F:DNA binding"/>
    <property type="evidence" value="ECO:0007669"/>
    <property type="project" value="UniProtKB-KW"/>
</dbReference>
<comment type="subcellular location">
    <subcellularLocation>
        <location evidence="1">Nucleus</location>
    </subcellularLocation>
</comment>
<comment type="caution">
    <text evidence="8">The sequence shown here is derived from an EMBL/GenBank/DDBJ whole genome shotgun (WGS) entry which is preliminary data.</text>
</comment>
<reference evidence="8 9" key="1">
    <citation type="submission" date="2022-03" db="EMBL/GenBank/DDBJ databases">
        <authorList>
            <person name="Macdonald S."/>
            <person name="Ahmed S."/>
            <person name="Newling K."/>
        </authorList>
    </citation>
    <scope>NUCLEOTIDE SEQUENCE [LARGE SCALE GENOMIC DNA]</scope>
</reference>
<accession>A0ABC8JM13</accession>
<evidence type="ECO:0000256" key="3">
    <source>
        <dbReference type="ARBA" id="ARBA00023125"/>
    </source>
</evidence>
<evidence type="ECO:0000313" key="8">
    <source>
        <dbReference type="EMBL" id="CAH8330950.1"/>
    </source>
</evidence>
<dbReference type="PANTHER" id="PTHR31674:SF74">
    <property type="entry name" value="TF-B3 DOMAIN-CONTAINING PROTEIN"/>
    <property type="match status" value="1"/>
</dbReference>
<dbReference type="EMBL" id="CAKOAT010116265">
    <property type="protein sequence ID" value="CAH8330950.1"/>
    <property type="molecule type" value="Genomic_DNA"/>
</dbReference>
<dbReference type="GO" id="GO:0005634">
    <property type="term" value="C:nucleus"/>
    <property type="evidence" value="ECO:0007669"/>
    <property type="project" value="UniProtKB-SubCell"/>
</dbReference>
<name>A0ABC8JM13_ERUVS</name>
<evidence type="ECO:0000259" key="7">
    <source>
        <dbReference type="PROSITE" id="PS50863"/>
    </source>
</evidence>
<organism evidence="8 9">
    <name type="scientific">Eruca vesicaria subsp. sativa</name>
    <name type="common">Garden rocket</name>
    <name type="synonym">Eruca sativa</name>
    <dbReference type="NCBI Taxonomy" id="29727"/>
    <lineage>
        <taxon>Eukaryota</taxon>
        <taxon>Viridiplantae</taxon>
        <taxon>Streptophyta</taxon>
        <taxon>Embryophyta</taxon>
        <taxon>Tracheophyta</taxon>
        <taxon>Spermatophyta</taxon>
        <taxon>Magnoliopsida</taxon>
        <taxon>eudicotyledons</taxon>
        <taxon>Gunneridae</taxon>
        <taxon>Pentapetalae</taxon>
        <taxon>rosids</taxon>
        <taxon>malvids</taxon>
        <taxon>Brassicales</taxon>
        <taxon>Brassicaceae</taxon>
        <taxon>Brassiceae</taxon>
        <taxon>Eruca</taxon>
    </lineage>
</organism>
<sequence length="267" mass="30470">MKRHLQVGKKNPKREAEYCSLDPSCFSAKVMPSTLRCDLLNLPRSFVRANGLETRCGDIVLMNEKGRSWTSSLKQRQCGRRSYITRGWRSFCSANGLKAGDFFTFRLIKRGATLVLRKSPSHRESKEEADEIESLSTESERDEESNQDEKSLKRHISIWKASSSPSLNRFVTITLKPYNVTKCVLFLPKPFTDLHGITVGTKLSLVDKQGVKWCTKLRSEGTRIRMTGGWKDFFKANCVKTGESIKLKLIWEEDTSCVLKFCSIMKP</sequence>
<feature type="region of interest" description="Disordered" evidence="6">
    <location>
        <begin position="119"/>
        <end position="149"/>
    </location>
</feature>
<evidence type="ECO:0000313" key="9">
    <source>
        <dbReference type="Proteomes" id="UP001642260"/>
    </source>
</evidence>
<proteinExistence type="predicted"/>
<feature type="domain" description="TF-B3" evidence="7">
    <location>
        <begin position="170"/>
        <end position="265"/>
    </location>
</feature>
<keyword evidence="4" id="KW-0804">Transcription</keyword>
<dbReference type="CDD" id="cd10017">
    <property type="entry name" value="B3_DNA"/>
    <property type="match status" value="2"/>
</dbReference>
<evidence type="ECO:0000256" key="5">
    <source>
        <dbReference type="ARBA" id="ARBA00023242"/>
    </source>
</evidence>
<protein>
    <recommendedName>
        <fullName evidence="7">TF-B3 domain-containing protein</fullName>
    </recommendedName>
</protein>
<keyword evidence="2" id="KW-0805">Transcription regulation</keyword>
<feature type="domain" description="TF-B3" evidence="7">
    <location>
        <begin position="25"/>
        <end position="121"/>
    </location>
</feature>
<keyword evidence="9" id="KW-1185">Reference proteome</keyword>
<dbReference type="Proteomes" id="UP001642260">
    <property type="component" value="Unassembled WGS sequence"/>
</dbReference>
<dbReference type="SUPFAM" id="SSF101936">
    <property type="entry name" value="DNA-binding pseudobarrel domain"/>
    <property type="match status" value="2"/>
</dbReference>
<dbReference type="PROSITE" id="PS50863">
    <property type="entry name" value="B3"/>
    <property type="match status" value="2"/>
</dbReference>
<dbReference type="Pfam" id="PF02362">
    <property type="entry name" value="B3"/>
    <property type="match status" value="2"/>
</dbReference>